<comment type="caution">
    <text evidence="2">The sequence shown here is derived from an EMBL/GenBank/DDBJ whole genome shotgun (WGS) entry which is preliminary data.</text>
</comment>
<gene>
    <name evidence="2" type="ORF">ACFOM9_01745</name>
</gene>
<dbReference type="InterPro" id="IPR024079">
    <property type="entry name" value="MetalloPept_cat_dom_sf"/>
</dbReference>
<accession>A0ABV7UPE1</accession>
<evidence type="ECO:0008006" key="4">
    <source>
        <dbReference type="Google" id="ProtNLM"/>
    </source>
</evidence>
<dbReference type="SUPFAM" id="SSF55486">
    <property type="entry name" value="Metalloproteases ('zincins'), catalytic domain"/>
    <property type="match status" value="1"/>
</dbReference>
<sequence>MPRILFVVLAVAGALLSARDVKAAEAAPGEVVQGKLELLWGDGPGRHVFESHLLRDDGTRVALDPAQARRAAGDLYALINRRVAVNVVAPARGLQRARIDAMVAVQPVRVARSSAIPSFQAAAALPVAGNRRWVTVMCKFSDMAAEPKNAAFFEQQYADAPRLLGRYWKDVSYGKVDLSGSQAHGWFTLPHPRAYYTPEGKRTNLYQLFRDCVAAADAVIDFSQFYGVNTVYNGELDGMAWGGSGCAPFDGGPSVCKPGTFLPPWAYESLAPFAHEMGHGFGMPHSDNSDGDGDSYDNPWDNMSDDWSNATVDATFGTLPKHVNMYQRERMGWVDDARKLSLPSTMQAPQEIALDYASLAAASNRQLVVVTLPETADPAAQVAYTIEARRPTGDFEGELAGDAVIVHQLEGYGTARSQDGDQTPATRSNNEGSMFKVGESFRLPGTSLRMSVVARTATGFRVRLSKGYFTGGAMQALRK</sequence>
<name>A0ABV7UPE1_9GAMM</name>
<protein>
    <recommendedName>
        <fullName evidence="4">M6 family metalloprotease domain-containing protein</fullName>
    </recommendedName>
</protein>
<keyword evidence="3" id="KW-1185">Reference proteome</keyword>
<evidence type="ECO:0000256" key="1">
    <source>
        <dbReference type="SAM" id="SignalP"/>
    </source>
</evidence>
<dbReference type="Gene3D" id="3.40.390.10">
    <property type="entry name" value="Collagenase (Catalytic Domain)"/>
    <property type="match status" value="1"/>
</dbReference>
<dbReference type="Proteomes" id="UP001595724">
    <property type="component" value="Unassembled WGS sequence"/>
</dbReference>
<feature type="chain" id="PRO_5045376944" description="M6 family metalloprotease domain-containing protein" evidence="1">
    <location>
        <begin position="24"/>
        <end position="479"/>
    </location>
</feature>
<keyword evidence="1" id="KW-0732">Signal</keyword>
<dbReference type="PANTHER" id="PTHR41775">
    <property type="entry name" value="SECRETED PROTEIN-RELATED"/>
    <property type="match status" value="1"/>
</dbReference>
<evidence type="ECO:0000313" key="3">
    <source>
        <dbReference type="Proteomes" id="UP001595724"/>
    </source>
</evidence>
<dbReference type="RefSeq" id="WP_386705588.1">
    <property type="nucleotide sequence ID" value="NZ_JBHRYF010000001.1"/>
</dbReference>
<evidence type="ECO:0000313" key="2">
    <source>
        <dbReference type="EMBL" id="MFC3658800.1"/>
    </source>
</evidence>
<reference evidence="3" key="1">
    <citation type="journal article" date="2019" name="Int. J. Syst. Evol. Microbiol.">
        <title>The Global Catalogue of Microorganisms (GCM) 10K type strain sequencing project: providing services to taxonomists for standard genome sequencing and annotation.</title>
        <authorList>
            <consortium name="The Broad Institute Genomics Platform"/>
            <consortium name="The Broad Institute Genome Sequencing Center for Infectious Disease"/>
            <person name="Wu L."/>
            <person name="Ma J."/>
        </authorList>
    </citation>
    <scope>NUCLEOTIDE SEQUENCE [LARGE SCALE GENOMIC DNA]</scope>
    <source>
        <strain evidence="3">KCTC 42211</strain>
    </source>
</reference>
<feature type="signal peptide" evidence="1">
    <location>
        <begin position="1"/>
        <end position="23"/>
    </location>
</feature>
<proteinExistence type="predicted"/>
<dbReference type="EMBL" id="JBHRYF010000001">
    <property type="protein sequence ID" value="MFC3658800.1"/>
    <property type="molecule type" value="Genomic_DNA"/>
</dbReference>
<dbReference type="PANTHER" id="PTHR41775:SF1">
    <property type="entry name" value="PEPTIDASE M6-LIKE DOMAIN-CONTAINING PROTEIN"/>
    <property type="match status" value="1"/>
</dbReference>
<organism evidence="2 3">
    <name type="scientific">Luteimonas notoginsengisoli</name>
    <dbReference type="NCBI Taxonomy" id="1578200"/>
    <lineage>
        <taxon>Bacteria</taxon>
        <taxon>Pseudomonadati</taxon>
        <taxon>Pseudomonadota</taxon>
        <taxon>Gammaproteobacteria</taxon>
        <taxon>Lysobacterales</taxon>
        <taxon>Lysobacteraceae</taxon>
        <taxon>Luteimonas</taxon>
    </lineage>
</organism>